<evidence type="ECO:0000313" key="6">
    <source>
        <dbReference type="Proteomes" id="UP000095023"/>
    </source>
</evidence>
<proteinExistence type="predicted"/>
<keyword evidence="1" id="KW-0547">Nucleotide-binding</keyword>
<keyword evidence="2" id="KW-0378">Hydrolase</keyword>
<dbReference type="EMBL" id="KV453843">
    <property type="protein sequence ID" value="ODV89610.1"/>
    <property type="molecule type" value="Genomic_DNA"/>
</dbReference>
<dbReference type="GO" id="GO:0003723">
    <property type="term" value="F:RNA binding"/>
    <property type="evidence" value="ECO:0007669"/>
    <property type="project" value="TreeGrafter"/>
</dbReference>
<evidence type="ECO:0000256" key="1">
    <source>
        <dbReference type="ARBA" id="ARBA00022741"/>
    </source>
</evidence>
<evidence type="ECO:0000256" key="2">
    <source>
        <dbReference type="ARBA" id="ARBA00022801"/>
    </source>
</evidence>
<dbReference type="GO" id="GO:0016787">
    <property type="term" value="F:hydrolase activity"/>
    <property type="evidence" value="ECO:0007669"/>
    <property type="project" value="UniProtKB-KW"/>
</dbReference>
<dbReference type="GO" id="GO:0005524">
    <property type="term" value="F:ATP binding"/>
    <property type="evidence" value="ECO:0007669"/>
    <property type="project" value="UniProtKB-KW"/>
</dbReference>
<reference evidence="6" key="1">
    <citation type="submission" date="2016-02" db="EMBL/GenBank/DDBJ databases">
        <title>Comparative genomics of biotechnologically important yeasts.</title>
        <authorList>
            <consortium name="DOE Joint Genome Institute"/>
            <person name="Riley R."/>
            <person name="Haridas S."/>
            <person name="Wolfe K.H."/>
            <person name="Lopes M.R."/>
            <person name="Hittinger C.T."/>
            <person name="Goker M."/>
            <person name="Salamov A."/>
            <person name="Wisecaver J."/>
            <person name="Long T.M."/>
            <person name="Aerts A.L."/>
            <person name="Barry K."/>
            <person name="Choi C."/>
            <person name="Clum A."/>
            <person name="Coughlan A.Y."/>
            <person name="Deshpande S."/>
            <person name="Douglass A.P."/>
            <person name="Hanson S.J."/>
            <person name="Klenk H.-P."/>
            <person name="Labutti K."/>
            <person name="Lapidus A."/>
            <person name="Lindquist E."/>
            <person name="Lipzen A."/>
            <person name="Meier-Kolthoff J.P."/>
            <person name="Ohm R.A."/>
            <person name="Otillar R.P."/>
            <person name="Pangilinan J."/>
            <person name="Peng Y."/>
            <person name="Rokas A."/>
            <person name="Rosa C.A."/>
            <person name="Scheuner C."/>
            <person name="Sibirny A.A."/>
            <person name="Slot J.C."/>
            <person name="Stielow J.B."/>
            <person name="Sun H."/>
            <person name="Kurtzman C.P."/>
            <person name="Blackwell M."/>
            <person name="Jeffries T.W."/>
            <person name="Grigoriev I.V."/>
        </authorList>
    </citation>
    <scope>NUCLEOTIDE SEQUENCE [LARGE SCALE GENOMIC DNA]</scope>
    <source>
        <strain evidence="6">NRRL Y-17796</strain>
    </source>
</reference>
<evidence type="ECO:0008006" key="7">
    <source>
        <dbReference type="Google" id="ProtNLM"/>
    </source>
</evidence>
<evidence type="ECO:0000256" key="4">
    <source>
        <dbReference type="ARBA" id="ARBA00022840"/>
    </source>
</evidence>
<sequence length="484" mass="53573">MGLLIIDEAQQRSLSTLLLLKLLNHPTLNCFKVLVLSDSAPVALETATILKSDNVLQIPPSPLPVRLTCLNTNVSDTQQCLLAARAVSTLFAENNDPCTVLILVADETSAHQMSGVLSKQCGPSISLLQVLPALTNATSSLMLDTDFHTRKTILVTTGVPHRRLLPANVVAVVDCGTAVRQQFDFIGNCPAVITTSTTPDEEFLRTYSITTEEVTGQCFRLYAPSSDRWCEPTIAGPIYDHVLVLRSLGVSRFTEYGLPAPAVAHALGYLRSTESIDANCQVTEFGRKVTALGLTTVEGTTILKAIDEEVAHEMCAVLAMSQALDEKSLPLFTKRTTMTQFKAFEGDPLTWLNVFAAYHSKSKLSDFGRKWAADHDLEFNILLRAERIYEKLCELIDCQTSKNPFAMHRSEAEDRSRKVIKCLKTGYMCHETSFQDGIARLRDSGMEVYIDKQSVLFENPPERMIYMTIVLISGRLYIRGVCKI</sequence>
<dbReference type="PANTHER" id="PTHR18934:SF91">
    <property type="entry name" value="PRE-MRNA-SPLICING FACTOR ATP-DEPENDENT RNA HELICASE PRP16"/>
    <property type="match status" value="1"/>
</dbReference>
<name>A0A1E4TCW8_9ASCO</name>
<accession>A0A1E4TCW8</accession>
<evidence type="ECO:0000256" key="3">
    <source>
        <dbReference type="ARBA" id="ARBA00022806"/>
    </source>
</evidence>
<dbReference type="PANTHER" id="PTHR18934">
    <property type="entry name" value="ATP-DEPENDENT RNA HELICASE"/>
    <property type="match status" value="1"/>
</dbReference>
<dbReference type="AlphaFoldDB" id="A0A1E4TCW8"/>
<keyword evidence="3" id="KW-0347">Helicase</keyword>
<evidence type="ECO:0000313" key="5">
    <source>
        <dbReference type="EMBL" id="ODV89610.1"/>
    </source>
</evidence>
<dbReference type="GO" id="GO:0004386">
    <property type="term" value="F:helicase activity"/>
    <property type="evidence" value="ECO:0007669"/>
    <property type="project" value="UniProtKB-KW"/>
</dbReference>
<gene>
    <name evidence="5" type="ORF">CANCADRAFT_46026</name>
</gene>
<organism evidence="5 6">
    <name type="scientific">Tortispora caseinolytica NRRL Y-17796</name>
    <dbReference type="NCBI Taxonomy" id="767744"/>
    <lineage>
        <taxon>Eukaryota</taxon>
        <taxon>Fungi</taxon>
        <taxon>Dikarya</taxon>
        <taxon>Ascomycota</taxon>
        <taxon>Saccharomycotina</taxon>
        <taxon>Trigonopsidomycetes</taxon>
        <taxon>Trigonopsidales</taxon>
        <taxon>Trigonopsidaceae</taxon>
        <taxon>Tortispora</taxon>
    </lineage>
</organism>
<keyword evidence="6" id="KW-1185">Reference proteome</keyword>
<keyword evidence="4" id="KW-0067">ATP-binding</keyword>
<protein>
    <recommendedName>
        <fullName evidence="7">Helicase-associated domain-containing protein</fullName>
    </recommendedName>
</protein>
<dbReference type="Proteomes" id="UP000095023">
    <property type="component" value="Unassembled WGS sequence"/>
</dbReference>